<dbReference type="SUPFAM" id="SSF54427">
    <property type="entry name" value="NTF2-like"/>
    <property type="match status" value="1"/>
</dbReference>
<evidence type="ECO:0000313" key="2">
    <source>
        <dbReference type="EMBL" id="KZV83771.1"/>
    </source>
</evidence>
<proteinExistence type="predicted"/>
<accession>A0A165D4H9</accession>
<evidence type="ECO:0000259" key="1">
    <source>
        <dbReference type="Pfam" id="PF12680"/>
    </source>
</evidence>
<dbReference type="Proteomes" id="UP000077266">
    <property type="component" value="Unassembled WGS sequence"/>
</dbReference>
<dbReference type="InParanoid" id="A0A165D4H9"/>
<dbReference type="InterPro" id="IPR032710">
    <property type="entry name" value="NTF2-like_dom_sf"/>
</dbReference>
<keyword evidence="3" id="KW-1185">Reference proteome</keyword>
<name>A0A165D4H9_EXIGL</name>
<evidence type="ECO:0000313" key="3">
    <source>
        <dbReference type="Proteomes" id="UP000077266"/>
    </source>
</evidence>
<feature type="domain" description="SnoaL-like" evidence="1">
    <location>
        <begin position="7"/>
        <end position="112"/>
    </location>
</feature>
<dbReference type="Pfam" id="PF12680">
    <property type="entry name" value="SnoaL_2"/>
    <property type="match status" value="1"/>
</dbReference>
<reference evidence="2 3" key="1">
    <citation type="journal article" date="2016" name="Mol. Biol. Evol.">
        <title>Comparative Genomics of Early-Diverging Mushroom-Forming Fungi Provides Insights into the Origins of Lignocellulose Decay Capabilities.</title>
        <authorList>
            <person name="Nagy L.G."/>
            <person name="Riley R."/>
            <person name="Tritt A."/>
            <person name="Adam C."/>
            <person name="Daum C."/>
            <person name="Floudas D."/>
            <person name="Sun H."/>
            <person name="Yadav J.S."/>
            <person name="Pangilinan J."/>
            <person name="Larsson K.H."/>
            <person name="Matsuura K."/>
            <person name="Barry K."/>
            <person name="Labutti K."/>
            <person name="Kuo R."/>
            <person name="Ohm R.A."/>
            <person name="Bhattacharya S.S."/>
            <person name="Shirouzu T."/>
            <person name="Yoshinaga Y."/>
            <person name="Martin F.M."/>
            <person name="Grigoriev I.V."/>
            <person name="Hibbett D.S."/>
        </authorList>
    </citation>
    <scope>NUCLEOTIDE SEQUENCE [LARGE SCALE GENOMIC DNA]</scope>
    <source>
        <strain evidence="2 3">HHB12029</strain>
    </source>
</reference>
<dbReference type="InterPro" id="IPR037401">
    <property type="entry name" value="SnoaL-like"/>
</dbReference>
<sequence>MTIREVVQRFLDIYASGDLKPLHTLFAPEFEFELLPKSLGVRSRKKEEFIEWVGGVFKAFAGGRVKIEILELIEVPQSRKVVVHAKSYDTTLANGTPYNMEYIFTFTLDETGTKVVHLTEFLDSNMAVQYSSQGFVVQG</sequence>
<protein>
    <recommendedName>
        <fullName evidence="1">SnoaL-like domain-containing protein</fullName>
    </recommendedName>
</protein>
<dbReference type="Gene3D" id="3.10.450.50">
    <property type="match status" value="1"/>
</dbReference>
<dbReference type="AlphaFoldDB" id="A0A165D4H9"/>
<gene>
    <name evidence="2" type="ORF">EXIGLDRAFT_842684</name>
</gene>
<organism evidence="2 3">
    <name type="scientific">Exidia glandulosa HHB12029</name>
    <dbReference type="NCBI Taxonomy" id="1314781"/>
    <lineage>
        <taxon>Eukaryota</taxon>
        <taxon>Fungi</taxon>
        <taxon>Dikarya</taxon>
        <taxon>Basidiomycota</taxon>
        <taxon>Agaricomycotina</taxon>
        <taxon>Agaricomycetes</taxon>
        <taxon>Auriculariales</taxon>
        <taxon>Exidiaceae</taxon>
        <taxon>Exidia</taxon>
    </lineage>
</organism>
<dbReference type="EMBL" id="KV426255">
    <property type="protein sequence ID" value="KZV83771.1"/>
    <property type="molecule type" value="Genomic_DNA"/>
</dbReference>
<dbReference type="OrthoDB" id="2966900at2759"/>